<accession>A0A0F9DTV0</accession>
<evidence type="ECO:0000313" key="1">
    <source>
        <dbReference type="EMBL" id="KKL65169.1"/>
    </source>
</evidence>
<organism evidence="1">
    <name type="scientific">marine sediment metagenome</name>
    <dbReference type="NCBI Taxonomy" id="412755"/>
    <lineage>
        <taxon>unclassified sequences</taxon>
        <taxon>metagenomes</taxon>
        <taxon>ecological metagenomes</taxon>
    </lineage>
</organism>
<protein>
    <submittedName>
        <fullName evidence="1">Uncharacterized protein</fullName>
    </submittedName>
</protein>
<comment type="caution">
    <text evidence="1">The sequence shown here is derived from an EMBL/GenBank/DDBJ whole genome shotgun (WGS) entry which is preliminary data.</text>
</comment>
<sequence>MNNKYDGKDNYGHPKQDYLDELLAMDDSHLRDECN</sequence>
<reference evidence="1" key="1">
    <citation type="journal article" date="2015" name="Nature">
        <title>Complex archaea that bridge the gap between prokaryotes and eukaryotes.</title>
        <authorList>
            <person name="Spang A."/>
            <person name="Saw J.H."/>
            <person name="Jorgensen S.L."/>
            <person name="Zaremba-Niedzwiedzka K."/>
            <person name="Martijn J."/>
            <person name="Lind A.E."/>
            <person name="van Eijk R."/>
            <person name="Schleper C."/>
            <person name="Guy L."/>
            <person name="Ettema T.J."/>
        </authorList>
    </citation>
    <scope>NUCLEOTIDE SEQUENCE</scope>
</reference>
<name>A0A0F9DTV0_9ZZZZ</name>
<gene>
    <name evidence="1" type="ORF">LCGC14_2157600</name>
</gene>
<dbReference type="EMBL" id="LAZR01027619">
    <property type="protein sequence ID" value="KKL65169.1"/>
    <property type="molecule type" value="Genomic_DNA"/>
</dbReference>
<dbReference type="AlphaFoldDB" id="A0A0F9DTV0"/>
<feature type="non-terminal residue" evidence="1">
    <location>
        <position position="35"/>
    </location>
</feature>
<proteinExistence type="predicted"/>